<dbReference type="AlphaFoldDB" id="A0A7R9AKZ3"/>
<proteinExistence type="predicted"/>
<keyword evidence="1" id="KW-0472">Membrane</keyword>
<reference evidence="2" key="1">
    <citation type="submission" date="2020-11" db="EMBL/GenBank/DDBJ databases">
        <authorList>
            <person name="Tran Van P."/>
        </authorList>
    </citation>
    <scope>NUCLEOTIDE SEQUENCE</scope>
</reference>
<organism evidence="2">
    <name type="scientific">Timema shepardi</name>
    <name type="common">Walking stick</name>
    <dbReference type="NCBI Taxonomy" id="629360"/>
    <lineage>
        <taxon>Eukaryota</taxon>
        <taxon>Metazoa</taxon>
        <taxon>Ecdysozoa</taxon>
        <taxon>Arthropoda</taxon>
        <taxon>Hexapoda</taxon>
        <taxon>Insecta</taxon>
        <taxon>Pterygota</taxon>
        <taxon>Neoptera</taxon>
        <taxon>Polyneoptera</taxon>
        <taxon>Phasmatodea</taxon>
        <taxon>Timematodea</taxon>
        <taxon>Timematoidea</taxon>
        <taxon>Timematidae</taxon>
        <taxon>Timema</taxon>
    </lineage>
</organism>
<protein>
    <submittedName>
        <fullName evidence="2">Uncharacterized protein</fullName>
    </submittedName>
</protein>
<accession>A0A7R9AKZ3</accession>
<evidence type="ECO:0000313" key="2">
    <source>
        <dbReference type="EMBL" id="CAD7255714.1"/>
    </source>
</evidence>
<sequence>MSNGSLPFNKFDFVVGWLFRECSSLYLFLVALWNPSIRWRARTYKLRWGGVAEEMKPKKATVYSVSTFSNNLLYNKISTLIIV</sequence>
<feature type="transmembrane region" description="Helical" evidence="1">
    <location>
        <begin position="14"/>
        <end position="33"/>
    </location>
</feature>
<keyword evidence="1" id="KW-1133">Transmembrane helix</keyword>
<evidence type="ECO:0000256" key="1">
    <source>
        <dbReference type="SAM" id="Phobius"/>
    </source>
</evidence>
<name>A0A7R9AKZ3_TIMSH</name>
<gene>
    <name evidence="2" type="ORF">TSIB3V08_LOCUS6</name>
</gene>
<keyword evidence="1" id="KW-0812">Transmembrane</keyword>
<dbReference type="EMBL" id="OC000002">
    <property type="protein sequence ID" value="CAD7255714.1"/>
    <property type="molecule type" value="Genomic_DNA"/>
</dbReference>